<sequence>MNNKYPFNRSIEGHHHVNDIALYDSKLNRISLHLNKLVFWSVNRPEYSFP</sequence>
<name>A0A8S5P209_9CAUD</name>
<evidence type="ECO:0000313" key="1">
    <source>
        <dbReference type="EMBL" id="DAE00268.1"/>
    </source>
</evidence>
<protein>
    <submittedName>
        <fullName evidence="1">Uncharacterized protein</fullName>
    </submittedName>
</protein>
<dbReference type="EMBL" id="BK015301">
    <property type="protein sequence ID" value="DAE00268.1"/>
    <property type="molecule type" value="Genomic_DNA"/>
</dbReference>
<reference evidence="1" key="1">
    <citation type="journal article" date="2021" name="Proc. Natl. Acad. Sci. U.S.A.">
        <title>A Catalog of Tens of Thousands of Viruses from Human Metagenomes Reveals Hidden Associations with Chronic Diseases.</title>
        <authorList>
            <person name="Tisza M.J."/>
            <person name="Buck C.B."/>
        </authorList>
    </citation>
    <scope>NUCLEOTIDE SEQUENCE</scope>
    <source>
        <strain evidence="1">CtLnO19</strain>
    </source>
</reference>
<proteinExistence type="predicted"/>
<organism evidence="1">
    <name type="scientific">Myoviridae sp. ctLnO19</name>
    <dbReference type="NCBI Taxonomy" id="2825085"/>
    <lineage>
        <taxon>Viruses</taxon>
        <taxon>Duplodnaviria</taxon>
        <taxon>Heunggongvirae</taxon>
        <taxon>Uroviricota</taxon>
        <taxon>Caudoviricetes</taxon>
    </lineage>
</organism>
<accession>A0A8S5P209</accession>